<dbReference type="Proteomes" id="UP001186974">
    <property type="component" value="Unassembled WGS sequence"/>
</dbReference>
<evidence type="ECO:0000313" key="1">
    <source>
        <dbReference type="EMBL" id="KAK3063942.1"/>
    </source>
</evidence>
<reference evidence="1" key="1">
    <citation type="submission" date="2024-09" db="EMBL/GenBank/DDBJ databases">
        <title>Black Yeasts Isolated from many extreme environments.</title>
        <authorList>
            <person name="Coleine C."/>
            <person name="Stajich J.E."/>
            <person name="Selbmann L."/>
        </authorList>
    </citation>
    <scope>NUCLEOTIDE SEQUENCE</scope>
    <source>
        <strain evidence="1">CCFEE 5737</strain>
    </source>
</reference>
<organism evidence="1 2">
    <name type="scientific">Coniosporium uncinatum</name>
    <dbReference type="NCBI Taxonomy" id="93489"/>
    <lineage>
        <taxon>Eukaryota</taxon>
        <taxon>Fungi</taxon>
        <taxon>Dikarya</taxon>
        <taxon>Ascomycota</taxon>
        <taxon>Pezizomycotina</taxon>
        <taxon>Dothideomycetes</taxon>
        <taxon>Dothideomycetes incertae sedis</taxon>
        <taxon>Coniosporium</taxon>
    </lineage>
</organism>
<proteinExistence type="predicted"/>
<gene>
    <name evidence="1" type="ORF">LTS18_011500</name>
</gene>
<keyword evidence="2" id="KW-1185">Reference proteome</keyword>
<protein>
    <submittedName>
        <fullName evidence="1">Uncharacterized protein</fullName>
    </submittedName>
</protein>
<name>A0ACC3D9C6_9PEZI</name>
<dbReference type="EMBL" id="JAWDJW010006667">
    <property type="protein sequence ID" value="KAK3063942.1"/>
    <property type="molecule type" value="Genomic_DNA"/>
</dbReference>
<feature type="non-terminal residue" evidence="1">
    <location>
        <position position="170"/>
    </location>
</feature>
<sequence>MSSARRGGRGRGGVNIANASTSDAPPGPRNGARGRGNINRANTRATSRSITRGPRGGGGGGGRDTQTQSRGGRATPPPPNSARENRFGGANNATPILQDGSLSSRFAMLQQRRRQERDVAIESGFLADPNKPRTLDEAITLVGTCQDMCPEFERVDRMRTNPVDIFQPEA</sequence>
<evidence type="ECO:0000313" key="2">
    <source>
        <dbReference type="Proteomes" id="UP001186974"/>
    </source>
</evidence>
<comment type="caution">
    <text evidence="1">The sequence shown here is derived from an EMBL/GenBank/DDBJ whole genome shotgun (WGS) entry which is preliminary data.</text>
</comment>
<accession>A0ACC3D9C6</accession>